<dbReference type="SUPFAM" id="SSF51735">
    <property type="entry name" value="NAD(P)-binding Rossmann-fold domains"/>
    <property type="match status" value="1"/>
</dbReference>
<dbReference type="EC" id="1.1.1.-" evidence="3"/>
<dbReference type="RefSeq" id="WP_379836044.1">
    <property type="nucleotide sequence ID" value="NZ_JBHRYQ010000001.1"/>
</dbReference>
<accession>A0ABV7YTF4</accession>
<dbReference type="EMBL" id="JBHRYQ010000001">
    <property type="protein sequence ID" value="MFC3810161.1"/>
    <property type="molecule type" value="Genomic_DNA"/>
</dbReference>
<name>A0ABV7YTF4_9BACT</name>
<gene>
    <name evidence="3" type="ORF">ACFOOI_05815</name>
</gene>
<evidence type="ECO:0000313" key="3">
    <source>
        <dbReference type="EMBL" id="MFC3810161.1"/>
    </source>
</evidence>
<evidence type="ECO:0000256" key="1">
    <source>
        <dbReference type="ARBA" id="ARBA00006484"/>
    </source>
</evidence>
<keyword evidence="2 3" id="KW-0560">Oxidoreductase</keyword>
<dbReference type="CDD" id="cd05233">
    <property type="entry name" value="SDR_c"/>
    <property type="match status" value="1"/>
</dbReference>
<comment type="caution">
    <text evidence="3">The sequence shown here is derived from an EMBL/GenBank/DDBJ whole genome shotgun (WGS) entry which is preliminary data.</text>
</comment>
<dbReference type="PROSITE" id="PS51257">
    <property type="entry name" value="PROKAR_LIPOPROTEIN"/>
    <property type="match status" value="1"/>
</dbReference>
<dbReference type="PROSITE" id="PS00061">
    <property type="entry name" value="ADH_SHORT"/>
    <property type="match status" value="1"/>
</dbReference>
<dbReference type="InterPro" id="IPR020904">
    <property type="entry name" value="Sc_DH/Rdtase_CS"/>
</dbReference>
<dbReference type="Pfam" id="PF13561">
    <property type="entry name" value="adh_short_C2"/>
    <property type="match status" value="1"/>
</dbReference>
<dbReference type="InterPro" id="IPR036291">
    <property type="entry name" value="NAD(P)-bd_dom_sf"/>
</dbReference>
<dbReference type="Proteomes" id="UP001595616">
    <property type="component" value="Unassembled WGS sequence"/>
</dbReference>
<dbReference type="InterPro" id="IPR002347">
    <property type="entry name" value="SDR_fam"/>
</dbReference>
<evidence type="ECO:0000313" key="4">
    <source>
        <dbReference type="Proteomes" id="UP001595616"/>
    </source>
</evidence>
<dbReference type="PRINTS" id="PR00081">
    <property type="entry name" value="GDHRDH"/>
</dbReference>
<dbReference type="PRINTS" id="PR00080">
    <property type="entry name" value="SDRFAMILY"/>
</dbReference>
<dbReference type="PANTHER" id="PTHR24321">
    <property type="entry name" value="DEHYDROGENASES, SHORT CHAIN"/>
    <property type="match status" value="1"/>
</dbReference>
<proteinExistence type="inferred from homology"/>
<reference evidence="4" key="1">
    <citation type="journal article" date="2019" name="Int. J. Syst. Evol. Microbiol.">
        <title>The Global Catalogue of Microorganisms (GCM) 10K type strain sequencing project: providing services to taxonomists for standard genome sequencing and annotation.</title>
        <authorList>
            <consortium name="The Broad Institute Genomics Platform"/>
            <consortium name="The Broad Institute Genome Sequencing Center for Infectious Disease"/>
            <person name="Wu L."/>
            <person name="Ma J."/>
        </authorList>
    </citation>
    <scope>NUCLEOTIDE SEQUENCE [LARGE SCALE GENOMIC DNA]</scope>
    <source>
        <strain evidence="4">CECT 7956</strain>
    </source>
</reference>
<comment type="similarity">
    <text evidence="1">Belongs to the short-chain dehydrogenases/reductases (SDR) family.</text>
</comment>
<dbReference type="PANTHER" id="PTHR24321:SF8">
    <property type="entry name" value="ESTRADIOL 17-BETA-DEHYDROGENASE 8-RELATED"/>
    <property type="match status" value="1"/>
</dbReference>
<keyword evidence="4" id="KW-1185">Reference proteome</keyword>
<organism evidence="3 4">
    <name type="scientific">Lacihabitans lacunae</name>
    <dbReference type="NCBI Taxonomy" id="1028214"/>
    <lineage>
        <taxon>Bacteria</taxon>
        <taxon>Pseudomonadati</taxon>
        <taxon>Bacteroidota</taxon>
        <taxon>Cytophagia</taxon>
        <taxon>Cytophagales</taxon>
        <taxon>Leadbetterellaceae</taxon>
        <taxon>Lacihabitans</taxon>
    </lineage>
</organism>
<dbReference type="Gene3D" id="3.40.50.720">
    <property type="entry name" value="NAD(P)-binding Rossmann-like Domain"/>
    <property type="match status" value="1"/>
</dbReference>
<dbReference type="GO" id="GO:0016491">
    <property type="term" value="F:oxidoreductase activity"/>
    <property type="evidence" value="ECO:0007669"/>
    <property type="project" value="UniProtKB-KW"/>
</dbReference>
<sequence length="250" mass="26940">MTLINKNVLITGANSGIGFSSCLLFAKHKSKILAVDISPEINDDLKLKLKSLGVDFQYFQCDVSDSAKVNGLFQAFESDGVVIDILINNAGILGPRKKVVEYSDEDFDNVIDVNVKGVFYFMKATLKVFIAHKKGVIVNTASVAGHFGMVGHIAYSASKHAVMGMTKTAALEVAKYNIRVNAVCPGFTQTAMLSSADTEPDYLETLKFITPMKRFGESSEIASAILFLASDESSFMTGQSIILDGGLSAQ</sequence>
<evidence type="ECO:0000256" key="2">
    <source>
        <dbReference type="ARBA" id="ARBA00023002"/>
    </source>
</evidence>
<protein>
    <submittedName>
        <fullName evidence="3">SDR family NAD(P)-dependent oxidoreductase</fullName>
        <ecNumber evidence="3">1.1.1.-</ecNumber>
    </submittedName>
</protein>